<comment type="similarity">
    <text evidence="3">Belongs to the cytochrome P450 family.</text>
</comment>
<keyword evidence="10" id="KW-1185">Reference proteome</keyword>
<dbReference type="InterPro" id="IPR050196">
    <property type="entry name" value="Cytochrome_P450_Monoox"/>
</dbReference>
<dbReference type="SUPFAM" id="SSF48264">
    <property type="entry name" value="Cytochrome P450"/>
    <property type="match status" value="1"/>
</dbReference>
<comment type="subcellular location">
    <subcellularLocation>
        <location evidence="2">Endoplasmic reticulum membrane</location>
    </subcellularLocation>
</comment>
<dbReference type="PRINTS" id="PR00463">
    <property type="entry name" value="EP450I"/>
</dbReference>
<dbReference type="Proteomes" id="UP000886998">
    <property type="component" value="Unassembled WGS sequence"/>
</dbReference>
<gene>
    <name evidence="9" type="primary">CYP4C1</name>
    <name evidence="9" type="ORF">TNIN_500081</name>
</gene>
<keyword evidence="6" id="KW-0408">Iron</keyword>
<dbReference type="PANTHER" id="PTHR24291">
    <property type="entry name" value="CYTOCHROME P450 FAMILY 4"/>
    <property type="match status" value="1"/>
</dbReference>
<keyword evidence="7" id="KW-0503">Monooxygenase</keyword>
<organism evidence="9 10">
    <name type="scientific">Trichonephila inaurata madagascariensis</name>
    <dbReference type="NCBI Taxonomy" id="2747483"/>
    <lineage>
        <taxon>Eukaryota</taxon>
        <taxon>Metazoa</taxon>
        <taxon>Ecdysozoa</taxon>
        <taxon>Arthropoda</taxon>
        <taxon>Chelicerata</taxon>
        <taxon>Arachnida</taxon>
        <taxon>Araneae</taxon>
        <taxon>Araneomorphae</taxon>
        <taxon>Entelegynae</taxon>
        <taxon>Araneoidea</taxon>
        <taxon>Nephilidae</taxon>
        <taxon>Trichonephila</taxon>
        <taxon>Trichonephila inaurata</taxon>
    </lineage>
</organism>
<dbReference type="GO" id="GO:0016705">
    <property type="term" value="F:oxidoreductase activity, acting on paired donors, with incorporation or reduction of molecular oxygen"/>
    <property type="evidence" value="ECO:0007669"/>
    <property type="project" value="InterPro"/>
</dbReference>
<proteinExistence type="inferred from homology"/>
<evidence type="ECO:0000256" key="1">
    <source>
        <dbReference type="ARBA" id="ARBA00001971"/>
    </source>
</evidence>
<comment type="caution">
    <text evidence="9">The sequence shown here is derived from an EMBL/GenBank/DDBJ whole genome shotgun (WGS) entry which is preliminary data.</text>
</comment>
<dbReference type="GO" id="GO:0005789">
    <property type="term" value="C:endoplasmic reticulum membrane"/>
    <property type="evidence" value="ECO:0007669"/>
    <property type="project" value="UniProtKB-SubCell"/>
</dbReference>
<evidence type="ECO:0000313" key="9">
    <source>
        <dbReference type="EMBL" id="GFY60250.1"/>
    </source>
</evidence>
<dbReference type="EMBL" id="BMAV01013066">
    <property type="protein sequence ID" value="GFY60250.1"/>
    <property type="molecule type" value="Genomic_DNA"/>
</dbReference>
<keyword evidence="5" id="KW-0256">Endoplasmic reticulum</keyword>
<dbReference type="GO" id="GO:0005506">
    <property type="term" value="F:iron ion binding"/>
    <property type="evidence" value="ECO:0007669"/>
    <property type="project" value="InterPro"/>
</dbReference>
<dbReference type="Gene3D" id="1.10.630.10">
    <property type="entry name" value="Cytochrome P450"/>
    <property type="match status" value="1"/>
</dbReference>
<dbReference type="Pfam" id="PF00067">
    <property type="entry name" value="p450"/>
    <property type="match status" value="1"/>
</dbReference>
<keyword evidence="4" id="KW-0349">Heme</keyword>
<evidence type="ECO:0000256" key="2">
    <source>
        <dbReference type="ARBA" id="ARBA00004586"/>
    </source>
</evidence>
<keyword evidence="7" id="KW-0560">Oxidoreductase</keyword>
<dbReference type="GO" id="GO:0004497">
    <property type="term" value="F:monooxygenase activity"/>
    <property type="evidence" value="ECO:0007669"/>
    <property type="project" value="UniProtKB-KW"/>
</dbReference>
<accession>A0A8X6XX66</accession>
<dbReference type="AlphaFoldDB" id="A0A8X6XX66"/>
<evidence type="ECO:0000256" key="6">
    <source>
        <dbReference type="ARBA" id="ARBA00023004"/>
    </source>
</evidence>
<keyword evidence="4" id="KW-0479">Metal-binding</keyword>
<reference evidence="9" key="1">
    <citation type="submission" date="2020-08" db="EMBL/GenBank/DDBJ databases">
        <title>Multicomponent nature underlies the extraordinary mechanical properties of spider dragline silk.</title>
        <authorList>
            <person name="Kono N."/>
            <person name="Nakamura H."/>
            <person name="Mori M."/>
            <person name="Yoshida Y."/>
            <person name="Ohtoshi R."/>
            <person name="Malay A.D."/>
            <person name="Moran D.A.P."/>
            <person name="Tomita M."/>
            <person name="Numata K."/>
            <person name="Arakawa K."/>
        </authorList>
    </citation>
    <scope>NUCLEOTIDE SEQUENCE</scope>
</reference>
<name>A0A8X6XX66_9ARAC</name>
<dbReference type="InterPro" id="IPR036396">
    <property type="entry name" value="Cyt_P450_sf"/>
</dbReference>
<evidence type="ECO:0000256" key="7">
    <source>
        <dbReference type="ARBA" id="ARBA00023033"/>
    </source>
</evidence>
<evidence type="ECO:0000256" key="4">
    <source>
        <dbReference type="ARBA" id="ARBA00022617"/>
    </source>
</evidence>
<evidence type="ECO:0000256" key="8">
    <source>
        <dbReference type="ARBA" id="ARBA00023136"/>
    </source>
</evidence>
<evidence type="ECO:0000256" key="3">
    <source>
        <dbReference type="ARBA" id="ARBA00010617"/>
    </source>
</evidence>
<sequence>MTTINCNHLLFYFSAYLSICKQSQPDVPILSLIQHGVVGYCRHILKDRIACLYVFSKLFVFFYKPETVEVVLSSTTMIDKSKEYQLLSPWLGTGIFLCTGAKWRKSRKLLTPAFHFSILDEFIPTFQEQSSVLVSKLQSLVQEPWVDVVPLMTACTLDIICQTAMGVNINAQDGQNSEYVRAVHQIGKAFMHRVVRPWLYPDFIFKWTALGRSNDANIRFVKELTKKVIKEKKLEFIMRSKDGATEPLSNGCLTQRKKRKAFLELLLEHHLKDPSFTEEDIGGHDTTAMGISWALYFLGHNPEIQQKVQEELDDIFGDNFDRNIVREDLTKMKYLECVIKLKFNSPQRIFGNPSGHENVYSTVRNGFGRLSVTDGIINGLQ</sequence>
<evidence type="ECO:0000313" key="10">
    <source>
        <dbReference type="Proteomes" id="UP000886998"/>
    </source>
</evidence>
<keyword evidence="8" id="KW-0472">Membrane</keyword>
<dbReference type="OrthoDB" id="1470350at2759"/>
<dbReference type="PANTHER" id="PTHR24291:SF189">
    <property type="entry name" value="CYTOCHROME P450 4C3-RELATED"/>
    <property type="match status" value="1"/>
</dbReference>
<comment type="cofactor">
    <cofactor evidence="1">
        <name>heme</name>
        <dbReference type="ChEBI" id="CHEBI:30413"/>
    </cofactor>
</comment>
<dbReference type="InterPro" id="IPR002401">
    <property type="entry name" value="Cyt_P450_E_grp-I"/>
</dbReference>
<protein>
    <submittedName>
        <fullName evidence="9">Cytochrome P450 4C1</fullName>
    </submittedName>
</protein>
<evidence type="ECO:0000256" key="5">
    <source>
        <dbReference type="ARBA" id="ARBA00022824"/>
    </source>
</evidence>
<dbReference type="InterPro" id="IPR001128">
    <property type="entry name" value="Cyt_P450"/>
</dbReference>
<dbReference type="GO" id="GO:0020037">
    <property type="term" value="F:heme binding"/>
    <property type="evidence" value="ECO:0007669"/>
    <property type="project" value="InterPro"/>
</dbReference>